<feature type="region of interest" description="Disordered" evidence="2">
    <location>
        <begin position="210"/>
        <end position="231"/>
    </location>
</feature>
<evidence type="ECO:0000256" key="2">
    <source>
        <dbReference type="SAM" id="MobiDB-lite"/>
    </source>
</evidence>
<organism evidence="3 4">
    <name type="scientific">Durusdinium trenchii</name>
    <dbReference type="NCBI Taxonomy" id="1381693"/>
    <lineage>
        <taxon>Eukaryota</taxon>
        <taxon>Sar</taxon>
        <taxon>Alveolata</taxon>
        <taxon>Dinophyceae</taxon>
        <taxon>Suessiales</taxon>
        <taxon>Symbiodiniaceae</taxon>
        <taxon>Durusdinium</taxon>
    </lineage>
</organism>
<accession>A0ABP0SC58</accession>
<feature type="coiled-coil region" evidence="1">
    <location>
        <begin position="403"/>
        <end position="430"/>
    </location>
</feature>
<sequence length="812" mass="89981">MNFPAAFLKRPDSHKLRYAIRHSRKSIALRAACVLSATVAPELAILVGLWLLRAASAAAVRCASEILLHLRTHSFRTSCWVACYLLLAEITAEEGVLLPGPRLLLFSGRFQKPFYGPPKQAMVSEVEIEGDLEDDDELVADGGDQPATSLDEVLQMEAEGLAQELEEAAECGLDSDTLQQVEESVEGAAEALLTMREAKVKLQEVKKDRGYGRATPADQKGKMNPKKQSSKHPCFDCGLPGHWAGDPECSKPGQGLRRKNKPVKQVKVTEAMNVEVGPPAADPGNEVLMAGTEGHEVLVTGTFPMSNEFLAAFEQSHLHPQEVNVAGKLAADKMLVGVEPRRWKKLGVDGVLELQLNPVQWLSKKLSLCTASMKSRPHDHLLTESSVQFGLFKDKPSDMAVQRQEMRMMMEQMHQEMVRLRAQVENSGMEVDTEPSLVPDSPDSGSPVNFTEEEIRELNGQAYDDLYGSSRDLSDANEFRIHQDVKKGQAQMIAQAWLQHEQDRKKVSQAPKRMREMMICAHEQEMLDFMTEEIFVQPFDLSLPYDKVSDGFEALQNEHVPRNVLLTKNGKPPDKNVGDEEDGAGDGLLALGEEVISEDEELDGLPEALPPVPEDPQEGDVLICPLCNLESWFKLLNKRAGTGSILARQIAQAREASEELGGVKRPAEVGTEELADEARSRPSAPSAAHESMTVACEKSEACEKAGEDLMKQFNDPTEHPLRVITVMLASAAHKELFWKNMTPEEKKAFHIAAKDAWQVWEDNQAVEVLSIPESEAIRSRTTYARYDLDSGISCWRVLEDRVKMSDLSNKQA</sequence>
<evidence type="ECO:0000256" key="1">
    <source>
        <dbReference type="SAM" id="Coils"/>
    </source>
</evidence>
<dbReference type="Proteomes" id="UP001642464">
    <property type="component" value="Unassembled WGS sequence"/>
</dbReference>
<keyword evidence="1" id="KW-0175">Coiled coil</keyword>
<gene>
    <name evidence="3" type="ORF">SCF082_LOCUS51075</name>
</gene>
<protein>
    <submittedName>
        <fullName evidence="3">Copia protein</fullName>
    </submittedName>
</protein>
<proteinExistence type="predicted"/>
<keyword evidence="4" id="KW-1185">Reference proteome</keyword>
<name>A0ABP0SC58_9DINO</name>
<feature type="non-terminal residue" evidence="3">
    <location>
        <position position="812"/>
    </location>
</feature>
<dbReference type="EMBL" id="CAXAMM010043417">
    <property type="protein sequence ID" value="CAK9109949.1"/>
    <property type="molecule type" value="Genomic_DNA"/>
</dbReference>
<reference evidence="3 4" key="1">
    <citation type="submission" date="2024-02" db="EMBL/GenBank/DDBJ databases">
        <authorList>
            <person name="Chen Y."/>
            <person name="Shah S."/>
            <person name="Dougan E. K."/>
            <person name="Thang M."/>
            <person name="Chan C."/>
        </authorList>
    </citation>
    <scope>NUCLEOTIDE SEQUENCE [LARGE SCALE GENOMIC DNA]</scope>
</reference>
<comment type="caution">
    <text evidence="3">The sequence shown here is derived from an EMBL/GenBank/DDBJ whole genome shotgun (WGS) entry which is preliminary data.</text>
</comment>
<feature type="region of interest" description="Disordered" evidence="2">
    <location>
        <begin position="661"/>
        <end position="693"/>
    </location>
</feature>
<evidence type="ECO:0000313" key="3">
    <source>
        <dbReference type="EMBL" id="CAK9109949.1"/>
    </source>
</evidence>
<evidence type="ECO:0000313" key="4">
    <source>
        <dbReference type="Proteomes" id="UP001642464"/>
    </source>
</evidence>